<keyword evidence="4" id="KW-1185">Reference proteome</keyword>
<name>A0A7W9JJQ4_9MICC</name>
<reference evidence="3 4" key="1">
    <citation type="submission" date="2020-08" db="EMBL/GenBank/DDBJ databases">
        <title>Sequencing the genomes of 1000 actinobacteria strains.</title>
        <authorList>
            <person name="Klenk H.-P."/>
        </authorList>
    </citation>
    <scope>NUCLEOTIDE SEQUENCE [LARGE SCALE GENOMIC DNA]</scope>
    <source>
        <strain evidence="3 4">DSM 17945</strain>
    </source>
</reference>
<feature type="region of interest" description="Disordered" evidence="1">
    <location>
        <begin position="25"/>
        <end position="45"/>
    </location>
</feature>
<dbReference type="Proteomes" id="UP000567246">
    <property type="component" value="Unassembled WGS sequence"/>
</dbReference>
<feature type="chain" id="PRO_5039202436" evidence="2">
    <location>
        <begin position="28"/>
        <end position="374"/>
    </location>
</feature>
<accession>A0A7W9JJQ4</accession>
<feature type="signal peptide" evidence="2">
    <location>
        <begin position="1"/>
        <end position="27"/>
    </location>
</feature>
<organism evidence="3 4">
    <name type="scientific">Micrococcus endophyticus</name>
    <dbReference type="NCBI Taxonomy" id="455343"/>
    <lineage>
        <taxon>Bacteria</taxon>
        <taxon>Bacillati</taxon>
        <taxon>Actinomycetota</taxon>
        <taxon>Actinomycetes</taxon>
        <taxon>Micrococcales</taxon>
        <taxon>Micrococcaceae</taxon>
        <taxon>Micrococcus</taxon>
    </lineage>
</organism>
<keyword evidence="2" id="KW-0732">Signal</keyword>
<dbReference type="RefSeq" id="WP_184172574.1">
    <property type="nucleotide sequence ID" value="NZ_BAABAG010000014.1"/>
</dbReference>
<dbReference type="EMBL" id="JACHMW010000001">
    <property type="protein sequence ID" value="MBB5849157.1"/>
    <property type="molecule type" value="Genomic_DNA"/>
</dbReference>
<sequence>MRRAQRWVAGVATAALLTTMSASPAAAGTDAPRADSPLAQSASEGAYRTAAHDRVAAELDAAVPAAAQEKIFDSAGVDMDGEVLAAYDTLWSDAAHDRDLSSSVVPLTATDGGGIGFADVASGREMSLALAGADEQATDAGVTVARDADRGVSAVSHVSEAGAGQVIAVADASAGYVDYSFSLPEGSSLEARADGSLAIVDAAGATEGRIAAPWAFDQNGVTLETRYDVRSDGTLRQHFTPVAGSSRVVLDPSAWWWAATGAKCAAELAITFTPVKLAKVTKSIVSVAQRSATVRRAVDRLGGAYNAAVKTVQYQANELKRKANGASWAKVIPSFRMTAQQKQDAARISGFLGGNVWTLLGFGSCAELVMELRR</sequence>
<evidence type="ECO:0000256" key="2">
    <source>
        <dbReference type="SAM" id="SignalP"/>
    </source>
</evidence>
<evidence type="ECO:0000256" key="1">
    <source>
        <dbReference type="SAM" id="MobiDB-lite"/>
    </source>
</evidence>
<evidence type="ECO:0000313" key="4">
    <source>
        <dbReference type="Proteomes" id="UP000567246"/>
    </source>
</evidence>
<evidence type="ECO:0000313" key="3">
    <source>
        <dbReference type="EMBL" id="MBB5849157.1"/>
    </source>
</evidence>
<gene>
    <name evidence="3" type="ORF">HDA33_001721</name>
</gene>
<protein>
    <submittedName>
        <fullName evidence="3">Uncharacterized protein</fullName>
    </submittedName>
</protein>
<proteinExistence type="predicted"/>
<dbReference type="AlphaFoldDB" id="A0A7W9JJQ4"/>
<comment type="caution">
    <text evidence="3">The sequence shown here is derived from an EMBL/GenBank/DDBJ whole genome shotgun (WGS) entry which is preliminary data.</text>
</comment>